<feature type="domain" description="DUF4328" evidence="2">
    <location>
        <begin position="66"/>
        <end position="199"/>
    </location>
</feature>
<keyword evidence="1" id="KW-0812">Transmembrane</keyword>
<organism evidence="3 4">
    <name type="scientific">Streptomyces smaragdinus</name>
    <dbReference type="NCBI Taxonomy" id="2585196"/>
    <lineage>
        <taxon>Bacteria</taxon>
        <taxon>Bacillati</taxon>
        <taxon>Actinomycetota</taxon>
        <taxon>Actinomycetes</taxon>
        <taxon>Kitasatosporales</taxon>
        <taxon>Streptomycetaceae</taxon>
        <taxon>Streptomyces</taxon>
    </lineage>
</organism>
<keyword evidence="1" id="KW-0472">Membrane</keyword>
<dbReference type="RefSeq" id="WP_194292898.1">
    <property type="nucleotide sequence ID" value="NZ_WEGJ01000005.1"/>
</dbReference>
<dbReference type="EMBL" id="WEGJ01000005">
    <property type="protein sequence ID" value="MQY12086.1"/>
    <property type="molecule type" value="Genomic_DNA"/>
</dbReference>
<reference evidence="3 4" key="1">
    <citation type="submission" date="2019-10" db="EMBL/GenBank/DDBJ databases">
        <title>Streptomyces smaragdinus sp. nov. and Streptomyces fabii sp. nov., isolated from the gut of fungus growing-termite Macrotermes natalensis.</title>
        <authorList>
            <person name="Schwitalla J."/>
            <person name="Benndorf R."/>
            <person name="Martin K."/>
            <person name="De Beer W."/>
            <person name="Kaster A.-K."/>
            <person name="Vollmers J."/>
            <person name="Poulsen M."/>
            <person name="Beemelmanns C."/>
        </authorList>
    </citation>
    <scope>NUCLEOTIDE SEQUENCE [LARGE SCALE GENOMIC DNA]</scope>
    <source>
        <strain evidence="3 4">RB5</strain>
    </source>
</reference>
<keyword evidence="1" id="KW-1133">Transmembrane helix</keyword>
<proteinExistence type="predicted"/>
<evidence type="ECO:0000313" key="3">
    <source>
        <dbReference type="EMBL" id="MQY12086.1"/>
    </source>
</evidence>
<accession>A0A7K0CFB6</accession>
<evidence type="ECO:0000259" key="2">
    <source>
        <dbReference type="Pfam" id="PF14219"/>
    </source>
</evidence>
<comment type="caution">
    <text evidence="3">The sequence shown here is derived from an EMBL/GenBank/DDBJ whole genome shotgun (WGS) entry which is preliminary data.</text>
</comment>
<feature type="transmembrane region" description="Helical" evidence="1">
    <location>
        <begin position="20"/>
        <end position="43"/>
    </location>
</feature>
<evidence type="ECO:0000313" key="4">
    <source>
        <dbReference type="Proteomes" id="UP000466345"/>
    </source>
</evidence>
<feature type="transmembrane region" description="Helical" evidence="1">
    <location>
        <begin position="68"/>
        <end position="85"/>
    </location>
</feature>
<feature type="transmembrane region" description="Helical" evidence="1">
    <location>
        <begin position="182"/>
        <end position="200"/>
    </location>
</feature>
<protein>
    <recommendedName>
        <fullName evidence="2">DUF4328 domain-containing protein</fullName>
    </recommendedName>
</protein>
<dbReference type="Pfam" id="PF14219">
    <property type="entry name" value="DUF4328"/>
    <property type="match status" value="1"/>
</dbReference>
<keyword evidence="4" id="KW-1185">Reference proteome</keyword>
<feature type="transmembrane region" description="Helical" evidence="1">
    <location>
        <begin position="142"/>
        <end position="162"/>
    </location>
</feature>
<dbReference type="InterPro" id="IPR025565">
    <property type="entry name" value="DUF4328"/>
</dbReference>
<evidence type="ECO:0000256" key="1">
    <source>
        <dbReference type="SAM" id="Phobius"/>
    </source>
</evidence>
<sequence length="207" mass="22273">MTQEESTVLVQSAPRPAMVPVVGAACWTVALLGASAAAQLLILQTNITVWADELDATAARSQWEDTDLLQGLAIVFTASAFLVWFSRCYTNAEHLSPGSQRMRPGWIYLSWLIPFLNWWLPKRMADDIWRASAAGPRILLTTWWATWVGSSVAATAGSVLALDATGAAELRPALAAYLADDVLTLAAAAFGIAAVLRLTAAQRRAFA</sequence>
<name>A0A7K0CFB6_9ACTN</name>
<gene>
    <name evidence="3" type="ORF">SRB5_22150</name>
</gene>
<dbReference type="AlphaFoldDB" id="A0A7K0CFB6"/>
<dbReference type="Proteomes" id="UP000466345">
    <property type="component" value="Unassembled WGS sequence"/>
</dbReference>